<dbReference type="InterPro" id="IPR036165">
    <property type="entry name" value="YefM-like_sf"/>
</dbReference>
<proteinExistence type="inferred from homology"/>
<comment type="similarity">
    <text evidence="1 2">Belongs to the phD/YefM antitoxin family.</text>
</comment>
<protein>
    <recommendedName>
        <fullName evidence="2">Antitoxin</fullName>
    </recommendedName>
</protein>
<dbReference type="STRING" id="1121898.GCA_000422725_03295"/>
<dbReference type="OrthoDB" id="1524837at2"/>
<accession>A0A0A2MV82</accession>
<reference evidence="3 4" key="1">
    <citation type="submission" date="2013-09" db="EMBL/GenBank/DDBJ databases">
        <authorList>
            <person name="Zeng Z."/>
            <person name="Chen C."/>
        </authorList>
    </citation>
    <scope>NUCLEOTIDE SEQUENCE [LARGE SCALE GENOMIC DNA]</scope>
    <source>
        <strain evidence="3 4">WB 4.1-42</strain>
    </source>
</reference>
<dbReference type="PANTHER" id="PTHR33713">
    <property type="entry name" value="ANTITOXIN YAFN-RELATED"/>
    <property type="match status" value="1"/>
</dbReference>
<sequence length="84" mass="9444">MKTISVTDLRKNLKETLDSVSGNNQEIIVHRPNNEDVVLISLADYNALNETSYLLSSEKNRDRLMLGINQVKAGKTTKVNLDEL</sequence>
<dbReference type="AlphaFoldDB" id="A0A0A2MV82"/>
<dbReference type="EMBL" id="JRLY01000012">
    <property type="protein sequence ID" value="KGO92120.1"/>
    <property type="molecule type" value="Genomic_DNA"/>
</dbReference>
<dbReference type="RefSeq" id="WP_026991272.1">
    <property type="nucleotide sequence ID" value="NZ_AUGP01000028.1"/>
</dbReference>
<evidence type="ECO:0000313" key="4">
    <source>
        <dbReference type="Proteomes" id="UP000030111"/>
    </source>
</evidence>
<comment type="function">
    <text evidence="2">Antitoxin component of a type II toxin-antitoxin (TA) system.</text>
</comment>
<organism evidence="3 4">
    <name type="scientific">Flavobacterium subsaxonicum WB 4.1-42 = DSM 21790</name>
    <dbReference type="NCBI Taxonomy" id="1121898"/>
    <lineage>
        <taxon>Bacteria</taxon>
        <taxon>Pseudomonadati</taxon>
        <taxon>Bacteroidota</taxon>
        <taxon>Flavobacteriia</taxon>
        <taxon>Flavobacteriales</taxon>
        <taxon>Flavobacteriaceae</taxon>
        <taxon>Flavobacterium</taxon>
    </lineage>
</organism>
<dbReference type="NCBIfam" id="TIGR01552">
    <property type="entry name" value="phd_fam"/>
    <property type="match status" value="1"/>
</dbReference>
<keyword evidence="4" id="KW-1185">Reference proteome</keyword>
<dbReference type="Gene3D" id="3.40.1620.10">
    <property type="entry name" value="YefM-like domain"/>
    <property type="match status" value="1"/>
</dbReference>
<evidence type="ECO:0000313" key="3">
    <source>
        <dbReference type="EMBL" id="KGO92120.1"/>
    </source>
</evidence>
<comment type="caution">
    <text evidence="3">The sequence shown here is derived from an EMBL/GenBank/DDBJ whole genome shotgun (WGS) entry which is preliminary data.</text>
</comment>
<name>A0A0A2MV82_9FLAO</name>
<gene>
    <name evidence="3" type="ORF">Q766_14615</name>
</gene>
<dbReference type="SUPFAM" id="SSF143120">
    <property type="entry name" value="YefM-like"/>
    <property type="match status" value="1"/>
</dbReference>
<evidence type="ECO:0000256" key="2">
    <source>
        <dbReference type="RuleBase" id="RU362080"/>
    </source>
</evidence>
<dbReference type="InterPro" id="IPR051405">
    <property type="entry name" value="phD/YefM_antitoxin"/>
</dbReference>
<dbReference type="Proteomes" id="UP000030111">
    <property type="component" value="Unassembled WGS sequence"/>
</dbReference>
<dbReference type="Pfam" id="PF02604">
    <property type="entry name" value="PhdYeFM_antitox"/>
    <property type="match status" value="1"/>
</dbReference>
<dbReference type="PANTHER" id="PTHR33713:SF6">
    <property type="entry name" value="ANTITOXIN YEFM"/>
    <property type="match status" value="1"/>
</dbReference>
<dbReference type="Gene3D" id="6.10.250.330">
    <property type="match status" value="1"/>
</dbReference>
<evidence type="ECO:0000256" key="1">
    <source>
        <dbReference type="ARBA" id="ARBA00009981"/>
    </source>
</evidence>
<dbReference type="eggNOG" id="COG2161">
    <property type="taxonomic scope" value="Bacteria"/>
</dbReference>
<dbReference type="InterPro" id="IPR006442">
    <property type="entry name" value="Antitoxin_Phd/YefM"/>
</dbReference>